<dbReference type="InterPro" id="IPR011006">
    <property type="entry name" value="CheY-like_superfamily"/>
</dbReference>
<feature type="modified residue" description="4-aspartylphosphate" evidence="7">
    <location>
        <position position="507"/>
    </location>
</feature>
<evidence type="ECO:0000256" key="4">
    <source>
        <dbReference type="ARBA" id="ARBA00022679"/>
    </source>
</evidence>
<dbReference type="InterPro" id="IPR036097">
    <property type="entry name" value="HisK_dim/P_sf"/>
</dbReference>
<dbReference type="InterPro" id="IPR003661">
    <property type="entry name" value="HisK_dim/P_dom"/>
</dbReference>
<dbReference type="Gene3D" id="1.10.287.130">
    <property type="match status" value="1"/>
</dbReference>
<comment type="catalytic activity">
    <reaction evidence="1">
        <text>ATP + protein L-histidine = ADP + protein N-phospho-L-histidine.</text>
        <dbReference type="EC" id="2.7.13.3"/>
    </reaction>
</comment>
<dbReference type="SUPFAM" id="SSF52172">
    <property type="entry name" value="CheY-like"/>
    <property type="match status" value="1"/>
</dbReference>
<dbReference type="InterPro" id="IPR004358">
    <property type="entry name" value="Sig_transdc_His_kin-like_C"/>
</dbReference>
<dbReference type="PANTHER" id="PTHR43047:SF72">
    <property type="entry name" value="OSMOSENSING HISTIDINE PROTEIN KINASE SLN1"/>
    <property type="match status" value="1"/>
</dbReference>
<feature type="coiled-coil region" evidence="8">
    <location>
        <begin position="167"/>
        <end position="201"/>
    </location>
</feature>
<feature type="domain" description="Histidine kinase" evidence="9">
    <location>
        <begin position="208"/>
        <end position="432"/>
    </location>
</feature>
<evidence type="ECO:0000256" key="5">
    <source>
        <dbReference type="ARBA" id="ARBA00022777"/>
    </source>
</evidence>
<evidence type="ECO:0000256" key="3">
    <source>
        <dbReference type="ARBA" id="ARBA00022553"/>
    </source>
</evidence>
<name>A0A6I2UKP6_9FIRM</name>
<dbReference type="SMART" id="SM00448">
    <property type="entry name" value="REC"/>
    <property type="match status" value="1"/>
</dbReference>
<keyword evidence="12" id="KW-1185">Reference proteome</keyword>
<dbReference type="InterPro" id="IPR036890">
    <property type="entry name" value="HATPase_C_sf"/>
</dbReference>
<keyword evidence="5" id="KW-0418">Kinase</keyword>
<feature type="domain" description="Response regulatory" evidence="10">
    <location>
        <begin position="455"/>
        <end position="576"/>
    </location>
</feature>
<dbReference type="InterPro" id="IPR003594">
    <property type="entry name" value="HATPase_dom"/>
</dbReference>
<keyword evidence="8" id="KW-0175">Coiled coil</keyword>
<dbReference type="Pfam" id="PF00072">
    <property type="entry name" value="Response_reg"/>
    <property type="match status" value="1"/>
</dbReference>
<evidence type="ECO:0000256" key="1">
    <source>
        <dbReference type="ARBA" id="ARBA00000085"/>
    </source>
</evidence>
<evidence type="ECO:0000256" key="2">
    <source>
        <dbReference type="ARBA" id="ARBA00012438"/>
    </source>
</evidence>
<dbReference type="InterPro" id="IPR001789">
    <property type="entry name" value="Sig_transdc_resp-reg_receiver"/>
</dbReference>
<dbReference type="GO" id="GO:0009927">
    <property type="term" value="F:histidine phosphotransfer kinase activity"/>
    <property type="evidence" value="ECO:0007669"/>
    <property type="project" value="TreeGrafter"/>
</dbReference>
<dbReference type="InterPro" id="IPR005467">
    <property type="entry name" value="His_kinase_dom"/>
</dbReference>
<dbReference type="SUPFAM" id="SSF47384">
    <property type="entry name" value="Homodimeric domain of signal transducing histidine kinase"/>
    <property type="match status" value="1"/>
</dbReference>
<evidence type="ECO:0000256" key="8">
    <source>
        <dbReference type="SAM" id="Coils"/>
    </source>
</evidence>
<dbReference type="SMART" id="SM00387">
    <property type="entry name" value="HATPase_c"/>
    <property type="match status" value="1"/>
</dbReference>
<dbReference type="PANTHER" id="PTHR43047">
    <property type="entry name" value="TWO-COMPONENT HISTIDINE PROTEIN KINASE"/>
    <property type="match status" value="1"/>
</dbReference>
<evidence type="ECO:0000313" key="11">
    <source>
        <dbReference type="EMBL" id="MSU09306.1"/>
    </source>
</evidence>
<dbReference type="PRINTS" id="PR00344">
    <property type="entry name" value="BCTRLSENSOR"/>
</dbReference>
<keyword evidence="6" id="KW-0902">Two-component regulatory system</keyword>
<dbReference type="EC" id="2.7.13.3" evidence="2"/>
<evidence type="ECO:0000313" key="12">
    <source>
        <dbReference type="Proteomes" id="UP000433181"/>
    </source>
</evidence>
<dbReference type="CDD" id="cd00082">
    <property type="entry name" value="HisKA"/>
    <property type="match status" value="1"/>
</dbReference>
<reference evidence="11 12" key="1">
    <citation type="submission" date="2019-08" db="EMBL/GenBank/DDBJ databases">
        <title>In-depth cultivation of the pig gut microbiome towards novel bacterial diversity and tailored functional studies.</title>
        <authorList>
            <person name="Wylensek D."/>
            <person name="Hitch T.C.A."/>
            <person name="Clavel T."/>
        </authorList>
    </citation>
    <scope>NUCLEOTIDE SEQUENCE [LARGE SCALE GENOMIC DNA]</scope>
    <source>
        <strain evidence="11 12">WCA-693-APC-5D-A</strain>
    </source>
</reference>
<evidence type="ECO:0000256" key="6">
    <source>
        <dbReference type="ARBA" id="ARBA00023012"/>
    </source>
</evidence>
<dbReference type="SMART" id="SM00388">
    <property type="entry name" value="HisKA"/>
    <property type="match status" value="1"/>
</dbReference>
<evidence type="ECO:0000256" key="7">
    <source>
        <dbReference type="PROSITE-ProRule" id="PRU00169"/>
    </source>
</evidence>
<dbReference type="AlphaFoldDB" id="A0A6I2UKP6"/>
<evidence type="ECO:0000259" key="10">
    <source>
        <dbReference type="PROSITE" id="PS50110"/>
    </source>
</evidence>
<dbReference type="GO" id="GO:0000155">
    <property type="term" value="F:phosphorelay sensor kinase activity"/>
    <property type="evidence" value="ECO:0007669"/>
    <property type="project" value="InterPro"/>
</dbReference>
<keyword evidence="4" id="KW-0808">Transferase</keyword>
<organism evidence="11 12">
    <name type="scientific">Anaerovibrio slackiae</name>
    <dbReference type="NCBI Taxonomy" id="2652309"/>
    <lineage>
        <taxon>Bacteria</taxon>
        <taxon>Bacillati</taxon>
        <taxon>Bacillota</taxon>
        <taxon>Negativicutes</taxon>
        <taxon>Selenomonadales</taxon>
        <taxon>Selenomonadaceae</taxon>
        <taxon>Anaerovibrio</taxon>
    </lineage>
</organism>
<dbReference type="SUPFAM" id="SSF55874">
    <property type="entry name" value="ATPase domain of HSP90 chaperone/DNA topoisomerase II/histidine kinase"/>
    <property type="match status" value="1"/>
</dbReference>
<gene>
    <name evidence="11" type="ORF">FYJ84_09950</name>
</gene>
<dbReference type="GO" id="GO:0005886">
    <property type="term" value="C:plasma membrane"/>
    <property type="evidence" value="ECO:0007669"/>
    <property type="project" value="TreeGrafter"/>
</dbReference>
<dbReference type="Pfam" id="PF02518">
    <property type="entry name" value="HATPase_c"/>
    <property type="match status" value="1"/>
</dbReference>
<dbReference type="Gene3D" id="3.30.565.10">
    <property type="entry name" value="Histidine kinase-like ATPase, C-terminal domain"/>
    <property type="match status" value="1"/>
</dbReference>
<dbReference type="PROSITE" id="PS50109">
    <property type="entry name" value="HIS_KIN"/>
    <property type="match status" value="1"/>
</dbReference>
<proteinExistence type="predicted"/>
<protein>
    <recommendedName>
        <fullName evidence="2">histidine kinase</fullName>
        <ecNumber evidence="2">2.7.13.3</ecNumber>
    </recommendedName>
</protein>
<dbReference type="Proteomes" id="UP000433181">
    <property type="component" value="Unassembled WGS sequence"/>
</dbReference>
<dbReference type="PROSITE" id="PS50110">
    <property type="entry name" value="RESPONSE_REGULATORY"/>
    <property type="match status" value="1"/>
</dbReference>
<accession>A0A6I2UKP6</accession>
<dbReference type="CDD" id="cd17546">
    <property type="entry name" value="REC_hyHK_CKI1_RcsC-like"/>
    <property type="match status" value="1"/>
</dbReference>
<dbReference type="Gene3D" id="3.40.50.2300">
    <property type="match status" value="1"/>
</dbReference>
<keyword evidence="3 7" id="KW-0597">Phosphoprotein</keyword>
<comment type="caution">
    <text evidence="11">The sequence shown here is derived from an EMBL/GenBank/DDBJ whole genome shotgun (WGS) entry which is preliminary data.</text>
</comment>
<dbReference type="Pfam" id="PF00512">
    <property type="entry name" value="HisKA"/>
    <property type="match status" value="1"/>
</dbReference>
<dbReference type="EMBL" id="VUNR01000020">
    <property type="protein sequence ID" value="MSU09306.1"/>
    <property type="molecule type" value="Genomic_DNA"/>
</dbReference>
<evidence type="ECO:0000259" key="9">
    <source>
        <dbReference type="PROSITE" id="PS50109"/>
    </source>
</evidence>
<sequence length="576" mass="65369">MMHHIRCMMQCDRCIIGQNRGVNVDDMGAGLRQALTRAESLNQSLQKEVNMVRAISKVFFATWRLDLLLDKVTPVVELDGHAFMWRNGALTVKDAINIVIDRATYEYKDVLRDTLRIENLQVKLRHKDTMELEYYTANMGWIRLNIMVVERDTFTDVVSLLFGWQSINEEKWKEKEHKRELEEANSHLLEALAEAKRASEAKSDFLSRMSHDMRTPMNGIIGMANIAMECLDDKERVREALQKIQSASHQLHMLINDVLDMSKIESGKIQLLREHTDLKKIVESLLPGMQTIAKKYDVDVIYKGFQAKHQYIYGSPVHIQRIASNILSNAIKYNREGGTVTIYVTEKPIAGDTEKAMFILTVQDTGMGMSEDFLKNKLFTPFARECSEEKVPGTGLGMAIIKEIVQLMGGEIKVESKLGEGSTFKVYTPMELAPELVESKLKKECDDKNVLDGKRILVVDDNDVNLEIATFLLENHGAECLVAHNGRECLDVYQGREAGFFDMILMDVRMPVMNGYETTKAIRATNKADAMTVPIVAMTANAFTEDKRKCWAAGMNDHIAKPIDVEVMLETIGRYI</sequence>